<organism evidence="2 3">
    <name type="scientific">Salix viminalis</name>
    <name type="common">Common osier</name>
    <name type="synonym">Basket willow</name>
    <dbReference type="NCBI Taxonomy" id="40686"/>
    <lineage>
        <taxon>Eukaryota</taxon>
        <taxon>Viridiplantae</taxon>
        <taxon>Streptophyta</taxon>
        <taxon>Embryophyta</taxon>
        <taxon>Tracheophyta</taxon>
        <taxon>Spermatophyta</taxon>
        <taxon>Magnoliopsida</taxon>
        <taxon>eudicotyledons</taxon>
        <taxon>Gunneridae</taxon>
        <taxon>Pentapetalae</taxon>
        <taxon>rosids</taxon>
        <taxon>fabids</taxon>
        <taxon>Malpighiales</taxon>
        <taxon>Salicaceae</taxon>
        <taxon>Saliceae</taxon>
        <taxon>Salix</taxon>
    </lineage>
</organism>
<name>A0A9Q0NW06_SALVM</name>
<gene>
    <name evidence="2" type="ORF">OIU85_010137</name>
</gene>
<keyword evidence="3" id="KW-1185">Reference proteome</keyword>
<feature type="compositionally biased region" description="Basic and acidic residues" evidence="1">
    <location>
        <begin position="1"/>
        <end position="12"/>
    </location>
</feature>
<feature type="region of interest" description="Disordered" evidence="1">
    <location>
        <begin position="50"/>
        <end position="79"/>
    </location>
</feature>
<protein>
    <submittedName>
        <fullName evidence="2">Uncharacterized protein</fullName>
    </submittedName>
</protein>
<dbReference type="Proteomes" id="UP001151529">
    <property type="component" value="Chromosome 15Z"/>
</dbReference>
<evidence type="ECO:0000313" key="2">
    <source>
        <dbReference type="EMBL" id="KAJ6676927.1"/>
    </source>
</evidence>
<comment type="caution">
    <text evidence="2">The sequence shown here is derived from an EMBL/GenBank/DDBJ whole genome shotgun (WGS) entry which is preliminary data.</text>
</comment>
<evidence type="ECO:0000256" key="1">
    <source>
        <dbReference type="SAM" id="MobiDB-lite"/>
    </source>
</evidence>
<reference evidence="2" key="2">
    <citation type="journal article" date="2023" name="Int. J. Mol. Sci.">
        <title>De Novo Assembly and Annotation of 11 Diverse Shrub Willow (Salix) Genomes Reveals Novel Gene Organization in Sex-Linked Regions.</title>
        <authorList>
            <person name="Hyden B."/>
            <person name="Feng K."/>
            <person name="Yates T.B."/>
            <person name="Jawdy S."/>
            <person name="Cereghino C."/>
            <person name="Smart L.B."/>
            <person name="Muchero W."/>
        </authorList>
    </citation>
    <scope>NUCLEOTIDE SEQUENCE [LARGE SCALE GENOMIC DNA]</scope>
    <source>
        <tissue evidence="2">Shoot tip</tissue>
    </source>
</reference>
<feature type="compositionally biased region" description="Pro residues" evidence="1">
    <location>
        <begin position="56"/>
        <end position="70"/>
    </location>
</feature>
<proteinExistence type="predicted"/>
<accession>A0A9Q0NW06</accession>
<feature type="region of interest" description="Disordered" evidence="1">
    <location>
        <begin position="1"/>
        <end position="20"/>
    </location>
</feature>
<reference evidence="2" key="1">
    <citation type="submission" date="2022-11" db="EMBL/GenBank/DDBJ databases">
        <authorList>
            <person name="Hyden B.L."/>
            <person name="Feng K."/>
            <person name="Yates T."/>
            <person name="Jawdy S."/>
            <person name="Smart L.B."/>
            <person name="Muchero W."/>
        </authorList>
    </citation>
    <scope>NUCLEOTIDE SEQUENCE</scope>
    <source>
        <tissue evidence="2">Shoot tip</tissue>
    </source>
</reference>
<sequence>MVLESESPRPRDPASVGSRPVVQGLGSRVLAFRVRPKLLESLTIRLLYRPRAIRPPARPGSGPGPGPSPCPSQGSASWA</sequence>
<dbReference type="EMBL" id="JAPFFL010000015">
    <property type="protein sequence ID" value="KAJ6676927.1"/>
    <property type="molecule type" value="Genomic_DNA"/>
</dbReference>
<evidence type="ECO:0000313" key="3">
    <source>
        <dbReference type="Proteomes" id="UP001151529"/>
    </source>
</evidence>
<dbReference type="AlphaFoldDB" id="A0A9Q0NW06"/>